<dbReference type="InterPro" id="IPR001680">
    <property type="entry name" value="WD40_rpt"/>
</dbReference>
<dbReference type="InterPro" id="IPR037590">
    <property type="entry name" value="WDR24"/>
</dbReference>
<dbReference type="SMART" id="SM00320">
    <property type="entry name" value="WD40"/>
    <property type="match status" value="5"/>
</dbReference>
<dbReference type="EMBL" id="AJVK01032341">
    <property type="status" value="NOT_ANNOTATED_CDS"/>
    <property type="molecule type" value="Genomic_DNA"/>
</dbReference>
<dbReference type="Proteomes" id="UP000092462">
    <property type="component" value="Unassembled WGS sequence"/>
</dbReference>
<evidence type="ECO:0000256" key="1">
    <source>
        <dbReference type="ARBA" id="ARBA00008134"/>
    </source>
</evidence>
<keyword evidence="7" id="KW-1185">Reference proteome</keyword>
<feature type="region of interest" description="Disordered" evidence="5">
    <location>
        <begin position="477"/>
        <end position="500"/>
    </location>
</feature>
<dbReference type="PROSITE" id="PS50294">
    <property type="entry name" value="WD_REPEATS_REGION"/>
    <property type="match status" value="1"/>
</dbReference>
<feature type="compositionally biased region" description="Polar residues" evidence="5">
    <location>
        <begin position="487"/>
        <end position="496"/>
    </location>
</feature>
<dbReference type="SUPFAM" id="SSF50978">
    <property type="entry name" value="WD40 repeat-like"/>
    <property type="match status" value="1"/>
</dbReference>
<dbReference type="InterPro" id="IPR015943">
    <property type="entry name" value="WD40/YVTN_repeat-like_dom_sf"/>
</dbReference>
<protein>
    <recommendedName>
        <fullName evidence="4">GATOR2 complex protein WDR24</fullName>
    </recommendedName>
</protein>
<feature type="compositionally biased region" description="Polar residues" evidence="5">
    <location>
        <begin position="345"/>
        <end position="376"/>
    </location>
</feature>
<evidence type="ECO:0000313" key="6">
    <source>
        <dbReference type="EnsemblMetazoa" id="PPAI006078-PA"/>
    </source>
</evidence>
<evidence type="ECO:0000313" key="7">
    <source>
        <dbReference type="Proteomes" id="UP000092462"/>
    </source>
</evidence>
<dbReference type="PANTHER" id="PTHR46200">
    <property type="entry name" value="GATOR COMPLEX PROTEIN WDR24"/>
    <property type="match status" value="1"/>
</dbReference>
<dbReference type="EnsemblMetazoa" id="PPAI006078-RA">
    <property type="protein sequence ID" value="PPAI006078-PA"/>
    <property type="gene ID" value="PPAI006078"/>
</dbReference>
<evidence type="ECO:0000256" key="5">
    <source>
        <dbReference type="SAM" id="MobiDB-lite"/>
    </source>
</evidence>
<feature type="compositionally biased region" description="Basic and acidic residues" evidence="5">
    <location>
        <begin position="392"/>
        <end position="403"/>
    </location>
</feature>
<feature type="region of interest" description="Disordered" evidence="5">
    <location>
        <begin position="345"/>
        <end position="412"/>
    </location>
</feature>
<dbReference type="AlphaFoldDB" id="A0A1B0DDV5"/>
<dbReference type="GO" id="GO:0061700">
    <property type="term" value="C:GATOR2 complex"/>
    <property type="evidence" value="ECO:0007669"/>
    <property type="project" value="TreeGrafter"/>
</dbReference>
<dbReference type="Gene3D" id="2.130.10.10">
    <property type="entry name" value="YVTN repeat-like/Quinoprotein amine dehydrogenase"/>
    <property type="match status" value="1"/>
</dbReference>
<dbReference type="GO" id="GO:0016239">
    <property type="term" value="P:positive regulation of macroautophagy"/>
    <property type="evidence" value="ECO:0007669"/>
    <property type="project" value="TreeGrafter"/>
</dbReference>
<organism evidence="6 7">
    <name type="scientific">Phlebotomus papatasi</name>
    <name type="common">Sandfly</name>
    <dbReference type="NCBI Taxonomy" id="29031"/>
    <lineage>
        <taxon>Eukaryota</taxon>
        <taxon>Metazoa</taxon>
        <taxon>Ecdysozoa</taxon>
        <taxon>Arthropoda</taxon>
        <taxon>Hexapoda</taxon>
        <taxon>Insecta</taxon>
        <taxon>Pterygota</taxon>
        <taxon>Neoptera</taxon>
        <taxon>Endopterygota</taxon>
        <taxon>Diptera</taxon>
        <taxon>Nematocera</taxon>
        <taxon>Psychodoidea</taxon>
        <taxon>Psychodidae</taxon>
        <taxon>Phlebotomus</taxon>
        <taxon>Phlebotomus</taxon>
    </lineage>
</organism>
<dbReference type="GO" id="GO:0005774">
    <property type="term" value="C:vacuolar membrane"/>
    <property type="evidence" value="ECO:0007669"/>
    <property type="project" value="TreeGrafter"/>
</dbReference>
<dbReference type="VEuPathDB" id="VectorBase:PPAI006078"/>
<dbReference type="Pfam" id="PF00400">
    <property type="entry name" value="WD40"/>
    <property type="match status" value="3"/>
</dbReference>
<evidence type="ECO:0000256" key="3">
    <source>
        <dbReference type="ARBA" id="ARBA00022737"/>
    </source>
</evidence>
<accession>A0A1B0DDV5</accession>
<keyword evidence="2" id="KW-0853">WD repeat</keyword>
<dbReference type="VEuPathDB" id="VectorBase:PPAPM1_000283"/>
<proteinExistence type="inferred from homology"/>
<comment type="similarity">
    <text evidence="1">Belongs to the WD repeat WDR24 family.</text>
</comment>
<dbReference type="EMBL" id="AJVK01032340">
    <property type="status" value="NOT_ANNOTATED_CDS"/>
    <property type="molecule type" value="Genomic_DNA"/>
</dbReference>
<sequence length="542" mass="61233">MANSSTVSIRICQEGHANALALNKDCTQIAVAGRSLLKVFSIESDSFTEVCNMRGGKNQNLSYSSNDVTWSYLEQNILATAATNGVVSVWDLSRFGRHKQLLVYQDHERTAHSVTFHPTEANLLISGSQDGTIKCFDTRIDKAIMTYFSNSESVRDVKFSPHSPNTFAAVSENGTVQLWDIRRSEKCTTQFTAHSGPIYTCDWHPTQQWLATGSRDKQIKIVESLLVESSTYGSLPFHPIPVVTFVTRPKQPTKTDHFHLAKSNLQNFLSRPDQGSFTKDVSHLSPLREFLSLKGCAKEYKLVGKCLAELCEHNMNVAKKYGKVHVAMLWMWVKNLYATTTFNSNVKSEPRTSTSGSNLLGSRLMSQTSNQSTNVWDENAGSRDDDESVGLKPDDQNHLEQKNGELFNNNQTRISYPPVNDDESDMSFNDFIFGDEELTIEHMDVTHVKNLRNGFLYVGPHMCKEWSLPNSPLIGSDLHAAKHETPPESSQETTPSNEDRYRRLHIPNVRLESQTIGKDIVWFPVWHIRHFTTNPTIRINCR</sequence>
<evidence type="ECO:0000256" key="4">
    <source>
        <dbReference type="ARBA" id="ARBA00040269"/>
    </source>
</evidence>
<evidence type="ECO:0000256" key="2">
    <source>
        <dbReference type="ARBA" id="ARBA00022574"/>
    </source>
</evidence>
<keyword evidence="3" id="KW-0677">Repeat</keyword>
<dbReference type="InterPro" id="IPR036322">
    <property type="entry name" value="WD40_repeat_dom_sf"/>
</dbReference>
<dbReference type="GO" id="GO:1904263">
    <property type="term" value="P:positive regulation of TORC1 signaling"/>
    <property type="evidence" value="ECO:0007669"/>
    <property type="project" value="TreeGrafter"/>
</dbReference>
<dbReference type="GO" id="GO:0005829">
    <property type="term" value="C:cytosol"/>
    <property type="evidence" value="ECO:0007669"/>
    <property type="project" value="TreeGrafter"/>
</dbReference>
<name>A0A1B0DDV5_PHLPP</name>
<dbReference type="GO" id="GO:0034198">
    <property type="term" value="P:cellular response to amino acid starvation"/>
    <property type="evidence" value="ECO:0007669"/>
    <property type="project" value="TreeGrafter"/>
</dbReference>
<dbReference type="PANTHER" id="PTHR46200:SF1">
    <property type="entry name" value="GATOR COMPLEX PROTEIN WDR24"/>
    <property type="match status" value="1"/>
</dbReference>
<reference evidence="6" key="1">
    <citation type="submission" date="2022-08" db="UniProtKB">
        <authorList>
            <consortium name="EnsemblMetazoa"/>
        </authorList>
    </citation>
    <scope>IDENTIFICATION</scope>
    <source>
        <strain evidence="6">Israel</strain>
    </source>
</reference>
<dbReference type="PROSITE" id="PS50082">
    <property type="entry name" value="WD_REPEATS_2"/>
    <property type="match status" value="3"/>
</dbReference>